<dbReference type="GO" id="GO:0016757">
    <property type="term" value="F:glycosyltransferase activity"/>
    <property type="evidence" value="ECO:0007669"/>
    <property type="project" value="TreeGrafter"/>
</dbReference>
<protein>
    <submittedName>
        <fullName evidence="6">Glycoside hydrolase family 16 protein</fullName>
    </submittedName>
</protein>
<dbReference type="PROSITE" id="PS51762">
    <property type="entry name" value="GH16_2"/>
    <property type="match status" value="1"/>
</dbReference>
<proteinExistence type="predicted"/>
<feature type="chain" id="PRO_5042167200" evidence="4">
    <location>
        <begin position="21"/>
        <end position="259"/>
    </location>
</feature>
<evidence type="ECO:0000256" key="2">
    <source>
        <dbReference type="ARBA" id="ARBA00022801"/>
    </source>
</evidence>
<evidence type="ECO:0000259" key="5">
    <source>
        <dbReference type="PROSITE" id="PS51762"/>
    </source>
</evidence>
<dbReference type="SUPFAM" id="SSF49899">
    <property type="entry name" value="Concanavalin A-like lectins/glucanases"/>
    <property type="match status" value="1"/>
</dbReference>
<dbReference type="Pfam" id="PF00722">
    <property type="entry name" value="Glyco_hydro_16"/>
    <property type="match status" value="1"/>
</dbReference>
<gene>
    <name evidence="6" type="ORF">B0H17DRAFT_949881</name>
</gene>
<dbReference type="InterPro" id="IPR050546">
    <property type="entry name" value="Glycosyl_Hydrlase_16"/>
</dbReference>
<keyword evidence="1 4" id="KW-0732">Signal</keyword>
<reference evidence="6" key="1">
    <citation type="submission" date="2023-03" db="EMBL/GenBank/DDBJ databases">
        <title>Massive genome expansion in bonnet fungi (Mycena s.s.) driven by repeated elements and novel gene families across ecological guilds.</title>
        <authorList>
            <consortium name="Lawrence Berkeley National Laboratory"/>
            <person name="Harder C.B."/>
            <person name="Miyauchi S."/>
            <person name="Viragh M."/>
            <person name="Kuo A."/>
            <person name="Thoen E."/>
            <person name="Andreopoulos B."/>
            <person name="Lu D."/>
            <person name="Skrede I."/>
            <person name="Drula E."/>
            <person name="Henrissat B."/>
            <person name="Morin E."/>
            <person name="Kohler A."/>
            <person name="Barry K."/>
            <person name="LaButti K."/>
            <person name="Morin E."/>
            <person name="Salamov A."/>
            <person name="Lipzen A."/>
            <person name="Mereny Z."/>
            <person name="Hegedus B."/>
            <person name="Baldrian P."/>
            <person name="Stursova M."/>
            <person name="Weitz H."/>
            <person name="Taylor A."/>
            <person name="Grigoriev I.V."/>
            <person name="Nagy L.G."/>
            <person name="Martin F."/>
            <person name="Kauserud H."/>
        </authorList>
    </citation>
    <scope>NUCLEOTIDE SEQUENCE</scope>
    <source>
        <strain evidence="6">CBHHK067</strain>
    </source>
</reference>
<dbReference type="GO" id="GO:0005975">
    <property type="term" value="P:carbohydrate metabolic process"/>
    <property type="evidence" value="ECO:0007669"/>
    <property type="project" value="InterPro"/>
</dbReference>
<evidence type="ECO:0000256" key="3">
    <source>
        <dbReference type="ARBA" id="ARBA00023295"/>
    </source>
</evidence>
<keyword evidence="3" id="KW-0326">Glycosidase</keyword>
<dbReference type="AlphaFoldDB" id="A0AAD7CX81"/>
<dbReference type="InterPro" id="IPR013320">
    <property type="entry name" value="ConA-like_dom_sf"/>
</dbReference>
<comment type="caution">
    <text evidence="6">The sequence shown here is derived from an EMBL/GenBank/DDBJ whole genome shotgun (WGS) entry which is preliminary data.</text>
</comment>
<keyword evidence="7" id="KW-1185">Reference proteome</keyword>
<evidence type="ECO:0000313" key="6">
    <source>
        <dbReference type="EMBL" id="KAJ7668360.1"/>
    </source>
</evidence>
<feature type="domain" description="GH16" evidence="5">
    <location>
        <begin position="19"/>
        <end position="249"/>
    </location>
</feature>
<dbReference type="GO" id="GO:0009277">
    <property type="term" value="C:fungal-type cell wall"/>
    <property type="evidence" value="ECO:0007669"/>
    <property type="project" value="TreeGrafter"/>
</dbReference>
<accession>A0AAD7CX81</accession>
<dbReference type="Gene3D" id="2.60.120.200">
    <property type="match status" value="1"/>
</dbReference>
<organism evidence="6 7">
    <name type="scientific">Mycena rosella</name>
    <name type="common">Pink bonnet</name>
    <name type="synonym">Agaricus rosellus</name>
    <dbReference type="NCBI Taxonomy" id="1033263"/>
    <lineage>
        <taxon>Eukaryota</taxon>
        <taxon>Fungi</taxon>
        <taxon>Dikarya</taxon>
        <taxon>Basidiomycota</taxon>
        <taxon>Agaricomycotina</taxon>
        <taxon>Agaricomycetes</taxon>
        <taxon>Agaricomycetidae</taxon>
        <taxon>Agaricales</taxon>
        <taxon>Marasmiineae</taxon>
        <taxon>Mycenaceae</taxon>
        <taxon>Mycena</taxon>
    </lineage>
</organism>
<dbReference type="GO" id="GO:0004553">
    <property type="term" value="F:hydrolase activity, hydrolyzing O-glycosyl compounds"/>
    <property type="evidence" value="ECO:0007669"/>
    <property type="project" value="InterPro"/>
</dbReference>
<dbReference type="GO" id="GO:0031505">
    <property type="term" value="P:fungal-type cell wall organization"/>
    <property type="evidence" value="ECO:0007669"/>
    <property type="project" value="TreeGrafter"/>
</dbReference>
<dbReference type="PANTHER" id="PTHR10963:SF22">
    <property type="entry name" value="GLYCOSIDASE CRH2-RELATED"/>
    <property type="match status" value="1"/>
</dbReference>
<evidence type="ECO:0000313" key="7">
    <source>
        <dbReference type="Proteomes" id="UP001221757"/>
    </source>
</evidence>
<dbReference type="InterPro" id="IPR000757">
    <property type="entry name" value="Beta-glucanase-like"/>
</dbReference>
<dbReference type="PANTHER" id="PTHR10963">
    <property type="entry name" value="GLYCOSYL HYDROLASE-RELATED"/>
    <property type="match status" value="1"/>
</dbReference>
<name>A0AAD7CX81_MYCRO</name>
<sequence length="259" mass="28259">MHIYTLLAFTFILWVNFCKASEHNPRTAQCQPLHIVFDQSASPSFNSHFTAISPEGSYALTDKGLEMNLYKPNGRVTTSAGVNDKIGDGATINSTFTLSAGKVTFQVSSPTVSGVIVAGILIGDTSLDEIDIEFVCGEPDSWQTNLFVADPRDSRPEYGVFSSKQKVDSVTKLHSYSIDINGEKITWSIDNMIVKTLAKNECTRNGFLHYPTHTMRVQLGIWDASSPAGTAEWGRGPVNWTGAPDKITATVKSVTVECD</sequence>
<dbReference type="Proteomes" id="UP001221757">
    <property type="component" value="Unassembled WGS sequence"/>
</dbReference>
<evidence type="ECO:0000256" key="4">
    <source>
        <dbReference type="SAM" id="SignalP"/>
    </source>
</evidence>
<keyword evidence="2 6" id="KW-0378">Hydrolase</keyword>
<evidence type="ECO:0000256" key="1">
    <source>
        <dbReference type="ARBA" id="ARBA00022729"/>
    </source>
</evidence>
<dbReference type="EMBL" id="JARKIE010000194">
    <property type="protein sequence ID" value="KAJ7668360.1"/>
    <property type="molecule type" value="Genomic_DNA"/>
</dbReference>
<feature type="signal peptide" evidence="4">
    <location>
        <begin position="1"/>
        <end position="20"/>
    </location>
</feature>